<evidence type="ECO:0000256" key="2">
    <source>
        <dbReference type="ARBA" id="ARBA00022448"/>
    </source>
</evidence>
<evidence type="ECO:0000256" key="3">
    <source>
        <dbReference type="ARBA" id="ARBA00022927"/>
    </source>
</evidence>
<dbReference type="AlphaFoldDB" id="A0A2V0P7T5"/>
<reference evidence="4 5" key="1">
    <citation type="journal article" date="2018" name="Sci. Rep.">
        <title>Raphidocelis subcapitata (=Pseudokirchneriella subcapitata) provides an insight into genome evolution and environmental adaptations in the Sphaeropleales.</title>
        <authorList>
            <person name="Suzuki S."/>
            <person name="Yamaguchi H."/>
            <person name="Nakajima N."/>
            <person name="Kawachi M."/>
        </authorList>
    </citation>
    <scope>NUCLEOTIDE SEQUENCE [LARGE SCALE GENOMIC DNA]</scope>
    <source>
        <strain evidence="4 5">NIES-35</strain>
    </source>
</reference>
<evidence type="ECO:0000313" key="4">
    <source>
        <dbReference type="EMBL" id="GBF95934.1"/>
    </source>
</evidence>
<evidence type="ECO:0000256" key="1">
    <source>
        <dbReference type="ARBA" id="ARBA00010307"/>
    </source>
</evidence>
<dbReference type="SUPFAM" id="SSF55724">
    <property type="entry name" value="Mog1p/PsbP-like"/>
    <property type="match status" value="1"/>
</dbReference>
<keyword evidence="5" id="KW-1185">Reference proteome</keyword>
<name>A0A2V0P7T5_9CHLO</name>
<dbReference type="STRING" id="307507.A0A2V0P7T5"/>
<dbReference type="Pfam" id="PF04603">
    <property type="entry name" value="Mog1"/>
    <property type="match status" value="1"/>
</dbReference>
<evidence type="ECO:0008006" key="6">
    <source>
        <dbReference type="Google" id="ProtNLM"/>
    </source>
</evidence>
<comment type="caution">
    <text evidence="4">The sequence shown here is derived from an EMBL/GenBank/DDBJ whole genome shotgun (WGS) entry which is preliminary data.</text>
</comment>
<dbReference type="GO" id="GO:0005634">
    <property type="term" value="C:nucleus"/>
    <property type="evidence" value="ECO:0007669"/>
    <property type="project" value="TreeGrafter"/>
</dbReference>
<dbReference type="GO" id="GO:0031267">
    <property type="term" value="F:small GTPase binding"/>
    <property type="evidence" value="ECO:0007669"/>
    <property type="project" value="TreeGrafter"/>
</dbReference>
<sequence length="198" mass="20177">MAEAAEPLQTRSLFGGAMEMAMPARFLDVSDVRPVPDNQEVWSDPSSDQSVVVEILEHSAHVPDAEAGAFFFRDLAAESDAPAQQLEGCTSLAPGDVPGVPEASARVVARGWQAVSKEREPAAAANRVRIDLAALRLPGRGSDVLVVLSSGADAAPGSSAAAAAAAGAGRRAGAEGGGALLAAMLRTLAVRDYSLFGA</sequence>
<dbReference type="InParanoid" id="A0A2V0P7T5"/>
<keyword evidence="3" id="KW-0653">Protein transport</keyword>
<accession>A0A2V0P7T5</accession>
<dbReference type="EMBL" id="BDRX01000072">
    <property type="protein sequence ID" value="GBF95934.1"/>
    <property type="molecule type" value="Genomic_DNA"/>
</dbReference>
<dbReference type="PANTHER" id="PTHR15837:SF0">
    <property type="entry name" value="RAN GUANINE NUCLEOTIDE RELEASE FACTOR"/>
    <property type="match status" value="1"/>
</dbReference>
<keyword evidence="2" id="KW-0813">Transport</keyword>
<dbReference type="Gene3D" id="3.40.1000.10">
    <property type="entry name" value="Mog1/PsbP, alpha/beta/alpha sandwich"/>
    <property type="match status" value="1"/>
</dbReference>
<dbReference type="InterPro" id="IPR007681">
    <property type="entry name" value="Mog1"/>
</dbReference>
<dbReference type="FunCoup" id="A0A2V0P7T5">
    <property type="interactions" value="868"/>
</dbReference>
<comment type="similarity">
    <text evidence="1">Belongs to the MOG1 family.</text>
</comment>
<dbReference type="GO" id="GO:0006606">
    <property type="term" value="P:protein import into nucleus"/>
    <property type="evidence" value="ECO:0007669"/>
    <property type="project" value="TreeGrafter"/>
</dbReference>
<protein>
    <recommendedName>
        <fullName evidence="6">Mog1p/PsbP-like protein</fullName>
    </recommendedName>
</protein>
<gene>
    <name evidence="4" type="ORF">Rsub_08057</name>
</gene>
<evidence type="ECO:0000313" key="5">
    <source>
        <dbReference type="Proteomes" id="UP000247498"/>
    </source>
</evidence>
<dbReference type="Proteomes" id="UP000247498">
    <property type="component" value="Unassembled WGS sequence"/>
</dbReference>
<dbReference type="OrthoDB" id="10255285at2759"/>
<dbReference type="GO" id="GO:0005085">
    <property type="term" value="F:guanyl-nucleotide exchange factor activity"/>
    <property type="evidence" value="ECO:0007669"/>
    <property type="project" value="TreeGrafter"/>
</dbReference>
<dbReference type="InterPro" id="IPR016123">
    <property type="entry name" value="Mog1/PsbP_a/b/a-sand"/>
</dbReference>
<proteinExistence type="inferred from homology"/>
<dbReference type="PANTHER" id="PTHR15837">
    <property type="entry name" value="RAN GUANINE NUCLEOTIDE RELEASE FACTOR"/>
    <property type="match status" value="1"/>
</dbReference>
<organism evidence="4 5">
    <name type="scientific">Raphidocelis subcapitata</name>
    <dbReference type="NCBI Taxonomy" id="307507"/>
    <lineage>
        <taxon>Eukaryota</taxon>
        <taxon>Viridiplantae</taxon>
        <taxon>Chlorophyta</taxon>
        <taxon>core chlorophytes</taxon>
        <taxon>Chlorophyceae</taxon>
        <taxon>CS clade</taxon>
        <taxon>Sphaeropleales</taxon>
        <taxon>Selenastraceae</taxon>
        <taxon>Raphidocelis</taxon>
    </lineage>
</organism>